<feature type="compositionally biased region" description="Polar residues" evidence="1">
    <location>
        <begin position="125"/>
        <end position="137"/>
    </location>
</feature>
<feature type="compositionally biased region" description="Basic and acidic residues" evidence="1">
    <location>
        <begin position="138"/>
        <end position="152"/>
    </location>
</feature>
<evidence type="ECO:0000256" key="1">
    <source>
        <dbReference type="SAM" id="MobiDB-lite"/>
    </source>
</evidence>
<dbReference type="OrthoDB" id="6077919at2759"/>
<reference evidence="2" key="1">
    <citation type="journal article" date="2020" name="Stud. Mycol.">
        <title>101 Dothideomycetes genomes: a test case for predicting lifestyles and emergence of pathogens.</title>
        <authorList>
            <person name="Haridas S."/>
            <person name="Albert R."/>
            <person name="Binder M."/>
            <person name="Bloem J."/>
            <person name="Labutti K."/>
            <person name="Salamov A."/>
            <person name="Andreopoulos B."/>
            <person name="Baker S."/>
            <person name="Barry K."/>
            <person name="Bills G."/>
            <person name="Bluhm B."/>
            <person name="Cannon C."/>
            <person name="Castanera R."/>
            <person name="Culley D."/>
            <person name="Daum C."/>
            <person name="Ezra D."/>
            <person name="Gonzalez J."/>
            <person name="Henrissat B."/>
            <person name="Kuo A."/>
            <person name="Liang C."/>
            <person name="Lipzen A."/>
            <person name="Lutzoni F."/>
            <person name="Magnuson J."/>
            <person name="Mondo S."/>
            <person name="Nolan M."/>
            <person name="Ohm R."/>
            <person name="Pangilinan J."/>
            <person name="Park H.-J."/>
            <person name="Ramirez L."/>
            <person name="Alfaro M."/>
            <person name="Sun H."/>
            <person name="Tritt A."/>
            <person name="Yoshinaga Y."/>
            <person name="Zwiers L.-H."/>
            <person name="Turgeon B."/>
            <person name="Goodwin S."/>
            <person name="Spatafora J."/>
            <person name="Crous P."/>
            <person name="Grigoriev I."/>
        </authorList>
    </citation>
    <scope>NUCLEOTIDE SEQUENCE</scope>
    <source>
        <strain evidence="2">CBS 627.86</strain>
    </source>
</reference>
<feature type="region of interest" description="Disordered" evidence="1">
    <location>
        <begin position="88"/>
        <end position="152"/>
    </location>
</feature>
<feature type="compositionally biased region" description="Low complexity" evidence="1">
    <location>
        <begin position="104"/>
        <end position="123"/>
    </location>
</feature>
<name>A0A6A5YGG1_9PLEO</name>
<feature type="region of interest" description="Disordered" evidence="1">
    <location>
        <begin position="1"/>
        <end position="69"/>
    </location>
</feature>
<feature type="compositionally biased region" description="Polar residues" evidence="1">
    <location>
        <begin position="40"/>
        <end position="49"/>
    </location>
</feature>
<evidence type="ECO:0000313" key="3">
    <source>
        <dbReference type="Proteomes" id="UP000799770"/>
    </source>
</evidence>
<proteinExistence type="predicted"/>
<protein>
    <submittedName>
        <fullName evidence="2">Uncharacterized protein</fullName>
    </submittedName>
</protein>
<keyword evidence="3" id="KW-1185">Reference proteome</keyword>
<dbReference type="Proteomes" id="UP000799770">
    <property type="component" value="Unassembled WGS sequence"/>
</dbReference>
<organism evidence="2 3">
    <name type="scientific">Lophiotrema nucula</name>
    <dbReference type="NCBI Taxonomy" id="690887"/>
    <lineage>
        <taxon>Eukaryota</taxon>
        <taxon>Fungi</taxon>
        <taxon>Dikarya</taxon>
        <taxon>Ascomycota</taxon>
        <taxon>Pezizomycotina</taxon>
        <taxon>Dothideomycetes</taxon>
        <taxon>Pleosporomycetidae</taxon>
        <taxon>Pleosporales</taxon>
        <taxon>Lophiotremataceae</taxon>
        <taxon>Lophiotrema</taxon>
    </lineage>
</organism>
<dbReference type="AlphaFoldDB" id="A0A6A5YGG1"/>
<gene>
    <name evidence="2" type="ORF">BDV96DRAFT_592852</name>
</gene>
<sequence>MSLNYDSDDAFPRSPGLAPVRPKATPSPSPPPVVTQQVTISSTAQNVHSPASRRCERPNRRQTRPSQGDFVLIRVMDPNRLDIARKVGEQALNSDSGSEAEDFPSSSPIQSPQDPQSDSAAQARYLNQGSHSGGSRTMNDKEAVQREGRNKG</sequence>
<accession>A0A6A5YGG1</accession>
<dbReference type="EMBL" id="ML977394">
    <property type="protein sequence ID" value="KAF2105238.1"/>
    <property type="molecule type" value="Genomic_DNA"/>
</dbReference>
<evidence type="ECO:0000313" key="2">
    <source>
        <dbReference type="EMBL" id="KAF2105238.1"/>
    </source>
</evidence>